<dbReference type="Proteomes" id="UP001050808">
    <property type="component" value="Unassembled WGS sequence"/>
</dbReference>
<reference evidence="3" key="1">
    <citation type="submission" date="2024-05" db="EMBL/GenBank/DDBJ databases">
        <title>Whole genome shotgun sequence of Streptomyces violascens NBRC 12920.</title>
        <authorList>
            <person name="Komaki H."/>
            <person name="Tamura T."/>
        </authorList>
    </citation>
    <scope>NUCLEOTIDE SEQUENCE</scope>
    <source>
        <strain evidence="3">NBRC 12920</strain>
    </source>
</reference>
<name>A0ABQ3QXS7_9ACTN</name>
<dbReference type="InterPro" id="IPR005269">
    <property type="entry name" value="LOG"/>
</dbReference>
<keyword evidence="4" id="KW-1185">Reference proteome</keyword>
<dbReference type="Gene3D" id="3.40.50.450">
    <property type="match status" value="1"/>
</dbReference>
<comment type="catalytic activity">
    <reaction evidence="2">
        <text>9-ribosyl-trans-zeatin 5'-phosphate + H2O = trans-zeatin + D-ribose 5-phosphate</text>
        <dbReference type="Rhea" id="RHEA:48564"/>
        <dbReference type="ChEBI" id="CHEBI:15377"/>
        <dbReference type="ChEBI" id="CHEBI:16522"/>
        <dbReference type="ChEBI" id="CHEBI:78346"/>
        <dbReference type="ChEBI" id="CHEBI:87947"/>
        <dbReference type="EC" id="3.2.2.n1"/>
    </reaction>
</comment>
<comment type="catalytic activity">
    <reaction evidence="2">
        <text>N(6)-(dimethylallyl)adenosine 5'-phosphate + H2O = N(6)-dimethylallyladenine + D-ribose 5-phosphate</text>
        <dbReference type="Rhea" id="RHEA:48560"/>
        <dbReference type="ChEBI" id="CHEBI:15377"/>
        <dbReference type="ChEBI" id="CHEBI:17660"/>
        <dbReference type="ChEBI" id="CHEBI:57526"/>
        <dbReference type="ChEBI" id="CHEBI:78346"/>
        <dbReference type="EC" id="3.2.2.n1"/>
    </reaction>
</comment>
<proteinExistence type="inferred from homology"/>
<dbReference type="Pfam" id="PF03641">
    <property type="entry name" value="Lysine_decarbox"/>
    <property type="match status" value="1"/>
</dbReference>
<dbReference type="PANTHER" id="PTHR31223">
    <property type="entry name" value="LOG FAMILY PROTEIN YJL055W"/>
    <property type="match status" value="1"/>
</dbReference>
<comment type="similarity">
    <text evidence="1 2">Belongs to the LOG family.</text>
</comment>
<dbReference type="EC" id="3.2.2.n1" evidence="2"/>
<keyword evidence="2" id="KW-0203">Cytokinin biosynthesis</keyword>
<dbReference type="SUPFAM" id="SSF102405">
    <property type="entry name" value="MCP/YpsA-like"/>
    <property type="match status" value="1"/>
</dbReference>
<evidence type="ECO:0000256" key="1">
    <source>
        <dbReference type="ARBA" id="ARBA00006763"/>
    </source>
</evidence>
<dbReference type="InterPro" id="IPR031100">
    <property type="entry name" value="LOG_fam"/>
</dbReference>
<dbReference type="EMBL" id="BNDY01000017">
    <property type="protein sequence ID" value="GHI42070.1"/>
    <property type="molecule type" value="Genomic_DNA"/>
</dbReference>
<evidence type="ECO:0000313" key="3">
    <source>
        <dbReference type="EMBL" id="GHI42070.1"/>
    </source>
</evidence>
<sequence length="207" mass="21957">MTHAHHPHDTTRAPATARPLPRSIAVYTGSALGASPAVAEQVRAFGSALAKEGITVVYGGGRVGLMGVLADSALAAGGKVVGVMPRSLVNSELAHTELDDLQVVSTMHERKARMAELAEAFVALPGGSGTLEEFFEVWTWGQLGLHTKPVSLLDIDGSWQSLVAMLQDMVNGGFLARRHLDGLVIAKDTDSLLQQLSSWTPPQAKWT</sequence>
<accession>A0ABQ3QXS7</accession>
<protein>
    <recommendedName>
        <fullName evidence="2">Cytokinin riboside 5'-monophosphate phosphoribohydrolase</fullName>
        <ecNumber evidence="2">3.2.2.n1</ecNumber>
    </recommendedName>
</protein>
<keyword evidence="2" id="KW-0378">Hydrolase</keyword>
<organism evidence="3 4">
    <name type="scientific">Streptomyces violascens</name>
    <dbReference type="NCBI Taxonomy" id="67381"/>
    <lineage>
        <taxon>Bacteria</taxon>
        <taxon>Bacillati</taxon>
        <taxon>Actinomycetota</taxon>
        <taxon>Actinomycetes</taxon>
        <taxon>Kitasatosporales</taxon>
        <taxon>Streptomycetaceae</taxon>
        <taxon>Streptomyces</taxon>
    </lineage>
</organism>
<comment type="caution">
    <text evidence="3">The sequence shown here is derived from an EMBL/GenBank/DDBJ whole genome shotgun (WGS) entry which is preliminary data.</text>
</comment>
<evidence type="ECO:0000256" key="2">
    <source>
        <dbReference type="RuleBase" id="RU363015"/>
    </source>
</evidence>
<evidence type="ECO:0000313" key="4">
    <source>
        <dbReference type="Proteomes" id="UP001050808"/>
    </source>
</evidence>
<gene>
    <name evidence="3" type="ORF">Sviol_64780</name>
</gene>
<dbReference type="NCBIfam" id="TIGR00730">
    <property type="entry name" value="Rossman fold protein, TIGR00730 family"/>
    <property type="match status" value="1"/>
</dbReference>
<dbReference type="PANTHER" id="PTHR31223:SF70">
    <property type="entry name" value="LOG FAMILY PROTEIN YJL055W"/>
    <property type="match status" value="1"/>
</dbReference>
<dbReference type="RefSeq" id="WP_189964607.1">
    <property type="nucleotide sequence ID" value="NZ_BMUA01000011.1"/>
</dbReference>